<evidence type="ECO:0000256" key="1">
    <source>
        <dbReference type="SAM" id="Phobius"/>
    </source>
</evidence>
<keyword evidence="1" id="KW-1133">Transmembrane helix</keyword>
<evidence type="ECO:0000313" key="3">
    <source>
        <dbReference type="Proteomes" id="UP000480303"/>
    </source>
</evidence>
<dbReference type="Proteomes" id="UP000480303">
    <property type="component" value="Unassembled WGS sequence"/>
</dbReference>
<dbReference type="EMBL" id="BLLI01000002">
    <property type="protein sequence ID" value="GFH41563.1"/>
    <property type="molecule type" value="Genomic_DNA"/>
</dbReference>
<accession>A0A6A0BAA1</accession>
<feature type="transmembrane region" description="Helical" evidence="1">
    <location>
        <begin position="215"/>
        <end position="235"/>
    </location>
</feature>
<proteinExistence type="predicted"/>
<feature type="transmembrane region" description="Helical" evidence="1">
    <location>
        <begin position="241"/>
        <end position="264"/>
    </location>
</feature>
<feature type="transmembrane region" description="Helical" evidence="1">
    <location>
        <begin position="167"/>
        <end position="186"/>
    </location>
</feature>
<feature type="transmembrane region" description="Helical" evidence="1">
    <location>
        <begin position="601"/>
        <end position="621"/>
    </location>
</feature>
<protein>
    <submittedName>
        <fullName evidence="2">Uncharacterized protein</fullName>
    </submittedName>
</protein>
<feature type="transmembrane region" description="Helical" evidence="1">
    <location>
        <begin position="556"/>
        <end position="580"/>
    </location>
</feature>
<evidence type="ECO:0000313" key="2">
    <source>
        <dbReference type="EMBL" id="GFH41563.1"/>
    </source>
</evidence>
<name>A0A6A0BAA1_9LACT</name>
<dbReference type="RefSeq" id="WP_172207158.1">
    <property type="nucleotide sequence ID" value="NZ_BLLI01000002.1"/>
</dbReference>
<dbReference type="AlphaFoldDB" id="A0A6A0BAA1"/>
<comment type="caution">
    <text evidence="2">The sequence shown here is derived from an EMBL/GenBank/DDBJ whole genome shotgun (WGS) entry which is preliminary data.</text>
</comment>
<keyword evidence="1" id="KW-0812">Transmembrane</keyword>
<sequence length="656" mass="75883">MKKLRNFLAIVVLVLLLFLLIFNQKSDEEAHQLEKILRTDTHLIYFDKISENDQKEVFELVKSVAKKEKINIYRRMTISFDKEVVYLELNDRKDRILSEFNRSFVDEANHYEIKPIDRVLTDVGYITMLEVQGSDQSIQRLQDALADFYPDKIEDIRPVSSNEIVKLLRIAMVFVLLLLLICLLLIEYYRSYQDTNILLLIGYDKKQLIWRLFKTNYFISLFTLAGGFTLIFLSANHLAPVLIETFIAVIVAFVISFVISTFFLRKYKISKEVLNGKTPLEKASQMTTILSMISATFLLVVVLAFGNLVTEDIRQISSLPSINRIIEDYTVSDRIHIDMSKSEKSSEDYVTELENDAKWFQESLSNGALLADKHTSTDQSKYMSHEVFISSTYLDIFKIADENGKPIKIDDTETDMIELIPVNLKNKTSEILDEVQADHDFQNYELYEDFAETKVNIKNQVKVIYIKPQTPTFDINVGNKKQVIYRVFTSHNITSYSGYGGKFLGVATAFFKKNPINEKNGVWNNDPNNLVNTLSKGIDAKLAYDNRIIGNVKMDISTICVFMMMILIYFYAYLLGLSQFRSLNHDSIRTKALVGFDRKMLYLPYFGWHFIFSVMGFVASIVIANVYMQDFFVMLFLINVLLLWRNGRNQGDLQDD</sequence>
<organism evidence="2 3">
    <name type="scientific">Pseudolactococcus hodotermopsidis</name>
    <dbReference type="NCBI Taxonomy" id="2709157"/>
    <lineage>
        <taxon>Bacteria</taxon>
        <taxon>Bacillati</taxon>
        <taxon>Bacillota</taxon>
        <taxon>Bacilli</taxon>
        <taxon>Lactobacillales</taxon>
        <taxon>Streptococcaceae</taxon>
        <taxon>Pseudolactococcus</taxon>
    </lineage>
</organism>
<keyword evidence="3" id="KW-1185">Reference proteome</keyword>
<feature type="transmembrane region" description="Helical" evidence="1">
    <location>
        <begin position="627"/>
        <end position="644"/>
    </location>
</feature>
<reference evidence="2 3" key="1">
    <citation type="submission" date="2020-02" db="EMBL/GenBank/DDBJ databases">
        <title>Draft genome sequence of Lactococcus sp. Hs30E4-3.</title>
        <authorList>
            <person name="Noda S."/>
            <person name="Yuki M."/>
            <person name="Ohkuma M."/>
        </authorList>
    </citation>
    <scope>NUCLEOTIDE SEQUENCE [LARGE SCALE GENOMIC DNA]</scope>
    <source>
        <strain evidence="2 3">Hs30E4-3</strain>
    </source>
</reference>
<gene>
    <name evidence="2" type="ORF">Hs30E_01140</name>
</gene>
<feature type="transmembrane region" description="Helical" evidence="1">
    <location>
        <begin position="285"/>
        <end position="309"/>
    </location>
</feature>
<keyword evidence="1" id="KW-0472">Membrane</keyword>